<dbReference type="SUPFAM" id="SSF64356">
    <property type="entry name" value="SNARE-like"/>
    <property type="match status" value="1"/>
</dbReference>
<evidence type="ECO:0000313" key="15">
    <source>
        <dbReference type="EMBL" id="PWN90793.1"/>
    </source>
</evidence>
<comment type="function">
    <text evidence="11">The coatomer is a cytosolic protein complex that binds to dilysine motifs and reversibly associates with Golgi non-clathrin-coated vesicles, which further mediate biosynthetic protein transport from the ER, via the Golgi up to the trans Golgi network. Coatomer complex is required for budding from Golgi membranes, and is essential for the retrograde Golgi-to-ER transport of dilysine-tagged proteins. The zeta subunit may be involved in regulating the coat assembly and, hence, the rate of biosynthetic protein transport due to its association-dissociation properties with the coatomer complex.</text>
</comment>
<protein>
    <recommendedName>
        <fullName evidence="12">Coatomer subunit zeta</fullName>
    </recommendedName>
</protein>
<dbReference type="Gene3D" id="3.30.450.60">
    <property type="match status" value="1"/>
</dbReference>
<dbReference type="InParanoid" id="A0A316YS12"/>
<reference evidence="15 16" key="1">
    <citation type="journal article" date="2018" name="Mol. Biol. Evol.">
        <title>Broad Genomic Sampling Reveals a Smut Pathogenic Ancestry of the Fungal Clade Ustilaginomycotina.</title>
        <authorList>
            <person name="Kijpornyongpan T."/>
            <person name="Mondo S.J."/>
            <person name="Barry K."/>
            <person name="Sandor L."/>
            <person name="Lee J."/>
            <person name="Lipzen A."/>
            <person name="Pangilinan J."/>
            <person name="LaButti K."/>
            <person name="Hainaut M."/>
            <person name="Henrissat B."/>
            <person name="Grigoriev I.V."/>
            <person name="Spatafora J.W."/>
            <person name="Aime M.C."/>
        </authorList>
    </citation>
    <scope>NUCLEOTIDE SEQUENCE [LARGE SCALE GENOMIC DNA]</scope>
    <source>
        <strain evidence="15 16">MCA 4198</strain>
    </source>
</reference>
<keyword evidence="7 12" id="KW-0653">Protein transport</keyword>
<evidence type="ECO:0000256" key="4">
    <source>
        <dbReference type="ARBA" id="ARBA00022448"/>
    </source>
</evidence>
<evidence type="ECO:0000256" key="9">
    <source>
        <dbReference type="ARBA" id="ARBA00023136"/>
    </source>
</evidence>
<keyword evidence="5 12" id="KW-0963">Cytoplasm</keyword>
<keyword evidence="6 12" id="KW-0931">ER-Golgi transport</keyword>
<dbReference type="PANTHER" id="PTHR11043:SF0">
    <property type="entry name" value="COATOMER SUBUNIT ZETA"/>
    <property type="match status" value="1"/>
</dbReference>
<name>A0A316YS12_9BASI</name>
<comment type="similarity">
    <text evidence="2 12">Belongs to the adaptor complexes small subunit family.</text>
</comment>
<keyword evidence="8 12" id="KW-0333">Golgi apparatus</keyword>
<evidence type="ECO:0000256" key="6">
    <source>
        <dbReference type="ARBA" id="ARBA00022892"/>
    </source>
</evidence>
<dbReference type="FunFam" id="3.30.450.60:FF:000013">
    <property type="entry name" value="Coatomer subunit zeta"/>
    <property type="match status" value="1"/>
</dbReference>
<dbReference type="InterPro" id="IPR011012">
    <property type="entry name" value="Longin-like_dom_sf"/>
</dbReference>
<keyword evidence="16" id="KW-1185">Reference proteome</keyword>
<keyword evidence="10 12" id="KW-0968">Cytoplasmic vesicle</keyword>
<dbReference type="RefSeq" id="XP_025377991.1">
    <property type="nucleotide sequence ID" value="XM_025519650.1"/>
</dbReference>
<organism evidence="15 16">
    <name type="scientific">Acaromyces ingoldii</name>
    <dbReference type="NCBI Taxonomy" id="215250"/>
    <lineage>
        <taxon>Eukaryota</taxon>
        <taxon>Fungi</taxon>
        <taxon>Dikarya</taxon>
        <taxon>Basidiomycota</taxon>
        <taxon>Ustilaginomycotina</taxon>
        <taxon>Exobasidiomycetes</taxon>
        <taxon>Exobasidiales</taxon>
        <taxon>Cryptobasidiaceae</taxon>
        <taxon>Acaromyces</taxon>
    </lineage>
</organism>
<dbReference type="STRING" id="215250.A0A316YS12"/>
<dbReference type="Pfam" id="PF01217">
    <property type="entry name" value="Clat_adaptor_s"/>
    <property type="match status" value="1"/>
</dbReference>
<dbReference type="GO" id="GO:0030126">
    <property type="term" value="C:COPI vesicle coat"/>
    <property type="evidence" value="ECO:0007669"/>
    <property type="project" value="UniProtKB-UniRule"/>
</dbReference>
<evidence type="ECO:0000259" key="14">
    <source>
        <dbReference type="Pfam" id="PF01217"/>
    </source>
</evidence>
<evidence type="ECO:0000256" key="8">
    <source>
        <dbReference type="ARBA" id="ARBA00023034"/>
    </source>
</evidence>
<dbReference type="FunCoup" id="A0A316YS12">
    <property type="interactions" value="179"/>
</dbReference>
<dbReference type="InterPro" id="IPR022775">
    <property type="entry name" value="AP_mu_sigma_su"/>
</dbReference>
<evidence type="ECO:0000256" key="11">
    <source>
        <dbReference type="ARBA" id="ARBA00045555"/>
    </source>
</evidence>
<proteinExistence type="inferred from homology"/>
<dbReference type="PANTHER" id="PTHR11043">
    <property type="entry name" value="ZETA-COAT PROTEIN"/>
    <property type="match status" value="1"/>
</dbReference>
<comment type="subcellular location">
    <subcellularLocation>
        <location evidence="12">Cytoplasm</location>
    </subcellularLocation>
    <subcellularLocation>
        <location evidence="1 12">Golgi apparatus membrane</location>
        <topology evidence="1 12">Peripheral membrane protein</topology>
        <orientation evidence="1 12">Cytoplasmic side</orientation>
    </subcellularLocation>
    <subcellularLocation>
        <location evidence="12">Cytoplasmic vesicle</location>
        <location evidence="12">COPI-coated vesicle membrane</location>
        <topology evidence="12">Peripheral membrane protein</topology>
        <orientation evidence="12">Cytoplasmic side</orientation>
    </subcellularLocation>
</comment>
<dbReference type="GO" id="GO:0000139">
    <property type="term" value="C:Golgi membrane"/>
    <property type="evidence" value="ECO:0007669"/>
    <property type="project" value="UniProtKB-SubCell"/>
</dbReference>
<dbReference type="Proteomes" id="UP000245768">
    <property type="component" value="Unassembled WGS sequence"/>
</dbReference>
<evidence type="ECO:0000313" key="16">
    <source>
        <dbReference type="Proteomes" id="UP000245768"/>
    </source>
</evidence>
<accession>A0A316YS12</accession>
<dbReference type="GO" id="GO:0006891">
    <property type="term" value="P:intra-Golgi vesicle-mediated transport"/>
    <property type="evidence" value="ECO:0007669"/>
    <property type="project" value="TreeGrafter"/>
</dbReference>
<feature type="domain" description="AP complex mu/sigma subunit" evidence="14">
    <location>
        <begin position="75"/>
        <end position="188"/>
    </location>
</feature>
<dbReference type="AlphaFoldDB" id="A0A316YS12"/>
<dbReference type="GO" id="GO:0006890">
    <property type="term" value="P:retrograde vesicle-mediated transport, Golgi to endoplasmic reticulum"/>
    <property type="evidence" value="ECO:0007669"/>
    <property type="project" value="UniProtKB-UniRule"/>
</dbReference>
<evidence type="ECO:0000256" key="1">
    <source>
        <dbReference type="ARBA" id="ARBA00004255"/>
    </source>
</evidence>
<evidence type="ECO:0000256" key="10">
    <source>
        <dbReference type="ARBA" id="ARBA00023329"/>
    </source>
</evidence>
<gene>
    <name evidence="15" type="ORF">FA10DRAFT_252418</name>
</gene>
<evidence type="ECO:0000256" key="12">
    <source>
        <dbReference type="RuleBase" id="RU366053"/>
    </source>
</evidence>
<feature type="region of interest" description="Disordered" evidence="13">
    <location>
        <begin position="27"/>
        <end position="74"/>
    </location>
</feature>
<evidence type="ECO:0000256" key="7">
    <source>
        <dbReference type="ARBA" id="ARBA00022927"/>
    </source>
</evidence>
<evidence type="ECO:0000256" key="13">
    <source>
        <dbReference type="SAM" id="MobiDB-lite"/>
    </source>
</evidence>
<dbReference type="EMBL" id="KZ819636">
    <property type="protein sequence ID" value="PWN90793.1"/>
    <property type="molecule type" value="Genomic_DNA"/>
</dbReference>
<comment type="subunit">
    <text evidence="3 12">Oligomeric complex that consists of at least the alpha, beta, beta', gamma, delta, epsilon and zeta subunits.</text>
</comment>
<evidence type="ECO:0000256" key="2">
    <source>
        <dbReference type="ARBA" id="ARBA00006972"/>
    </source>
</evidence>
<dbReference type="InterPro" id="IPR039652">
    <property type="entry name" value="Coatomer_zeta"/>
</dbReference>
<keyword evidence="4 12" id="KW-0813">Transport</keyword>
<sequence length="224" mass="24005">MTANLTLYTTTAVLLLDADGNRLVSKYYQPPHAGHGPPGHPSSSSAAANGTAVAAPSLPPGAAGQPPQMTSKNPFSTFKEQRAFEKAVWEKTRRASGDIILYDSHLVLFRASLDCILYVVGPAGENELMLSGLLGSLFEAIGILLHNGQVEKRAVLENLDLVTLAIDETVDDGIILETDSTAIASRVSRPRPDATELQINEQTIMNAYSNLKERVAQRILQGGL</sequence>
<evidence type="ECO:0000256" key="5">
    <source>
        <dbReference type="ARBA" id="ARBA00022490"/>
    </source>
</evidence>
<dbReference type="OrthoDB" id="10249988at2759"/>
<keyword evidence="9 12" id="KW-0472">Membrane</keyword>
<evidence type="ECO:0000256" key="3">
    <source>
        <dbReference type="ARBA" id="ARBA00011775"/>
    </source>
</evidence>
<feature type="compositionally biased region" description="Low complexity" evidence="13">
    <location>
        <begin position="30"/>
        <end position="56"/>
    </location>
</feature>
<dbReference type="GO" id="GO:0006886">
    <property type="term" value="P:intracellular protein transport"/>
    <property type="evidence" value="ECO:0007669"/>
    <property type="project" value="TreeGrafter"/>
</dbReference>
<dbReference type="GeneID" id="37041566"/>